<evidence type="ECO:0000313" key="1">
    <source>
        <dbReference type="EMBL" id="AXX63911.1"/>
    </source>
</evidence>
<gene>
    <name evidence="1" type="ORF">FORC53_5572</name>
</gene>
<protein>
    <submittedName>
        <fullName evidence="1">Uncharacterized protein</fullName>
    </submittedName>
</protein>
<dbReference type="AlphaFoldDB" id="A0AAN1UFS9"/>
<evidence type="ECO:0000313" key="2">
    <source>
        <dbReference type="Proteomes" id="UP000263418"/>
    </source>
</evidence>
<proteinExistence type="predicted"/>
<name>A0AAN1UFS9_VIBVL</name>
<organism evidence="1 2">
    <name type="scientific">Vibrio vulnificus</name>
    <dbReference type="NCBI Taxonomy" id="672"/>
    <lineage>
        <taxon>Bacteria</taxon>
        <taxon>Pseudomonadati</taxon>
        <taxon>Pseudomonadota</taxon>
        <taxon>Gammaproteobacteria</taxon>
        <taxon>Vibrionales</taxon>
        <taxon>Vibrionaceae</taxon>
        <taxon>Vibrio</taxon>
    </lineage>
</organism>
<dbReference type="Proteomes" id="UP000263418">
    <property type="component" value="Chromosome 3"/>
</dbReference>
<reference evidence="1 2" key="1">
    <citation type="submission" date="2017-03" db="EMBL/GenBank/DDBJ databases">
        <title>Complete Genome Sequence of Vibrio vulnificus FORC_053.</title>
        <authorList>
            <consortium name="Food-borne Pathogen Omics Research Center"/>
            <person name="Chung H.Y."/>
            <person name="Na E.J."/>
            <person name="Song J.S."/>
            <person name="Kim H."/>
            <person name="Lee J.-H."/>
            <person name="Ryu S."/>
            <person name="Choi S.H."/>
        </authorList>
    </citation>
    <scope>NUCLEOTIDE SEQUENCE [LARGE SCALE GENOMIC DNA]</scope>
    <source>
        <strain evidence="1 2">FORC_053</strain>
    </source>
</reference>
<accession>A0AAN1UFS9</accession>
<dbReference type="EMBL" id="CP019292">
    <property type="protein sequence ID" value="AXX63911.1"/>
    <property type="molecule type" value="Genomic_DNA"/>
</dbReference>
<sequence>MELSRHEYGFSKEGIAMLQITNISKNDFLNRIKTAYEAVSGSKLGRKGQNVVNRMAVIMLHGDEASGHNDHTLDKFFITDENSLQREVILLQVNVIGSTSLSGEDFVFYDDSFATVHGNEKEAKEELKKVVLRYFQEKYKSNLFSQSFHHVEAIQDYFQFLRFQEEQGSAAYFAVGELEKKVYQFTFEQAMNWVFETFSIEDIADGNFFNACLCEHLEFQVTRKVI</sequence>